<comment type="catalytic activity">
    <reaction evidence="13">
        <text>Ni(2+)(out) + ATP + H2O = Ni(2+)(in) + ADP + phosphate + H(+)</text>
        <dbReference type="Rhea" id="RHEA:15557"/>
        <dbReference type="ChEBI" id="CHEBI:15377"/>
        <dbReference type="ChEBI" id="CHEBI:15378"/>
        <dbReference type="ChEBI" id="CHEBI:30616"/>
        <dbReference type="ChEBI" id="CHEBI:43474"/>
        <dbReference type="ChEBI" id="CHEBI:49786"/>
        <dbReference type="ChEBI" id="CHEBI:456216"/>
        <dbReference type="EC" id="7.2.2.11"/>
    </reaction>
    <physiologicalReaction direction="left-to-right" evidence="13">
        <dbReference type="Rhea" id="RHEA:15558"/>
    </physiologicalReaction>
</comment>
<evidence type="ECO:0000256" key="13">
    <source>
        <dbReference type="ARBA" id="ARBA00048610"/>
    </source>
</evidence>
<dbReference type="EC" id="7.2.2.11" evidence="11"/>
<sequence length="323" mass="34453">MMALLEMDDVSVTYASAKGPLNAVRNISLRVEKGEVLGLVGESGSGKSTLIGAMLTLLPSHAQTSGRLYYRGRDLLALPDAEKRRLRGNGIATVSQDPFTALNPVIAIGKQLLAFQHHKPGSKAEKIRRAVDMLAQVGIADPSGRLKQYPHELSGGIRQRIAIAAALLTEPELLIADEPTTALDATTEMQVVEVLKASRRLVDGAIIFVTHDLHLVGTLCDNVAVMYAGEIVEAGPTEQIFTSPAHPYTQALLACDPERIATATRELPFIAGSVPLPSVHRIGCAFQPRCRFAFAPCGSETPPETVLDGGGWTVCCHKVGAHA</sequence>
<evidence type="ECO:0000256" key="10">
    <source>
        <dbReference type="ARBA" id="ARBA00038669"/>
    </source>
</evidence>
<comment type="similarity">
    <text evidence="2">Belongs to the ABC transporter superfamily.</text>
</comment>
<accession>A0ABY2SHP5</accession>
<dbReference type="SMART" id="SM00382">
    <property type="entry name" value="AAA"/>
    <property type="match status" value="1"/>
</dbReference>
<dbReference type="InterPro" id="IPR003593">
    <property type="entry name" value="AAA+_ATPase"/>
</dbReference>
<dbReference type="GO" id="GO:0005524">
    <property type="term" value="F:ATP binding"/>
    <property type="evidence" value="ECO:0007669"/>
    <property type="project" value="UniProtKB-KW"/>
</dbReference>
<dbReference type="Pfam" id="PF08352">
    <property type="entry name" value="oligo_HPY"/>
    <property type="match status" value="1"/>
</dbReference>
<evidence type="ECO:0000256" key="12">
    <source>
        <dbReference type="ARBA" id="ARBA00044143"/>
    </source>
</evidence>
<gene>
    <name evidence="15" type="ORF">FCN80_18675</name>
</gene>
<evidence type="ECO:0000256" key="6">
    <source>
        <dbReference type="ARBA" id="ARBA00022840"/>
    </source>
</evidence>
<feature type="domain" description="ABC transporter" evidence="14">
    <location>
        <begin position="5"/>
        <end position="253"/>
    </location>
</feature>
<evidence type="ECO:0000256" key="11">
    <source>
        <dbReference type="ARBA" id="ARBA00039098"/>
    </source>
</evidence>
<keyword evidence="16" id="KW-1185">Reference proteome</keyword>
<evidence type="ECO:0000259" key="14">
    <source>
        <dbReference type="PROSITE" id="PS50893"/>
    </source>
</evidence>
<comment type="caution">
    <text evidence="15">The sequence shown here is derived from an EMBL/GenBank/DDBJ whole genome shotgun (WGS) entry which is preliminary data.</text>
</comment>
<evidence type="ECO:0000256" key="3">
    <source>
        <dbReference type="ARBA" id="ARBA00022448"/>
    </source>
</evidence>
<dbReference type="RefSeq" id="WP_136991679.1">
    <property type="nucleotide sequence ID" value="NZ_SZPQ01000031.1"/>
</dbReference>
<evidence type="ECO:0000313" key="15">
    <source>
        <dbReference type="EMBL" id="TKI04239.1"/>
    </source>
</evidence>
<name>A0ABY2SHP5_9HYPH</name>
<proteinExistence type="inferred from homology"/>
<keyword evidence="7" id="KW-1278">Translocase</keyword>
<keyword evidence="6 15" id="KW-0067">ATP-binding</keyword>
<reference evidence="15 16" key="1">
    <citation type="submission" date="2019-04" db="EMBL/GenBank/DDBJ databases">
        <authorList>
            <person name="Li M."/>
            <person name="Gao C."/>
        </authorList>
    </citation>
    <scope>NUCLEOTIDE SEQUENCE [LARGE SCALE GENOMIC DNA]</scope>
    <source>
        <strain evidence="15 16">BGMRC 2031</strain>
    </source>
</reference>
<dbReference type="Gene3D" id="3.40.50.300">
    <property type="entry name" value="P-loop containing nucleotide triphosphate hydrolases"/>
    <property type="match status" value="1"/>
</dbReference>
<keyword evidence="9" id="KW-0472">Membrane</keyword>
<evidence type="ECO:0000313" key="16">
    <source>
        <dbReference type="Proteomes" id="UP000305202"/>
    </source>
</evidence>
<protein>
    <recommendedName>
        <fullName evidence="12">Nickel import system ATP-binding protein NikD</fullName>
        <ecNumber evidence="11">7.2.2.11</ecNumber>
    </recommendedName>
</protein>
<evidence type="ECO:0000256" key="1">
    <source>
        <dbReference type="ARBA" id="ARBA00004417"/>
    </source>
</evidence>
<dbReference type="InterPro" id="IPR027417">
    <property type="entry name" value="P-loop_NTPase"/>
</dbReference>
<dbReference type="InterPro" id="IPR003439">
    <property type="entry name" value="ABC_transporter-like_ATP-bd"/>
</dbReference>
<dbReference type="SUPFAM" id="SSF52540">
    <property type="entry name" value="P-loop containing nucleoside triphosphate hydrolases"/>
    <property type="match status" value="1"/>
</dbReference>
<evidence type="ECO:0000256" key="7">
    <source>
        <dbReference type="ARBA" id="ARBA00022967"/>
    </source>
</evidence>
<dbReference type="Pfam" id="PF00005">
    <property type="entry name" value="ABC_tran"/>
    <property type="match status" value="1"/>
</dbReference>
<dbReference type="EMBL" id="SZPQ01000031">
    <property type="protein sequence ID" value="TKI04239.1"/>
    <property type="molecule type" value="Genomic_DNA"/>
</dbReference>
<dbReference type="PANTHER" id="PTHR43297:SF13">
    <property type="entry name" value="NICKEL ABC TRANSPORTER, ATP-BINDING PROTEIN"/>
    <property type="match status" value="1"/>
</dbReference>
<keyword evidence="8" id="KW-0406">Ion transport</keyword>
<dbReference type="InterPro" id="IPR013563">
    <property type="entry name" value="Oligopep_ABC_C"/>
</dbReference>
<dbReference type="InterPro" id="IPR050388">
    <property type="entry name" value="ABC_Ni/Peptide_Import"/>
</dbReference>
<organism evidence="15 16">
    <name type="scientific">Martelella alba</name>
    <dbReference type="NCBI Taxonomy" id="2590451"/>
    <lineage>
        <taxon>Bacteria</taxon>
        <taxon>Pseudomonadati</taxon>
        <taxon>Pseudomonadota</taxon>
        <taxon>Alphaproteobacteria</taxon>
        <taxon>Hyphomicrobiales</taxon>
        <taxon>Aurantimonadaceae</taxon>
        <taxon>Martelella</taxon>
    </lineage>
</organism>
<keyword evidence="4" id="KW-1003">Cell membrane</keyword>
<dbReference type="CDD" id="cd03257">
    <property type="entry name" value="ABC_NikE_OppD_transporters"/>
    <property type="match status" value="1"/>
</dbReference>
<dbReference type="NCBIfam" id="TIGR01727">
    <property type="entry name" value="oligo_HPY"/>
    <property type="match status" value="1"/>
</dbReference>
<evidence type="ECO:0000256" key="8">
    <source>
        <dbReference type="ARBA" id="ARBA00023065"/>
    </source>
</evidence>
<comment type="subcellular location">
    <subcellularLocation>
        <location evidence="1">Cell inner membrane</location>
        <topology evidence="1">Peripheral membrane protein</topology>
    </subcellularLocation>
</comment>
<evidence type="ECO:0000256" key="4">
    <source>
        <dbReference type="ARBA" id="ARBA00022475"/>
    </source>
</evidence>
<keyword evidence="3" id="KW-0813">Transport</keyword>
<evidence type="ECO:0000256" key="9">
    <source>
        <dbReference type="ARBA" id="ARBA00023136"/>
    </source>
</evidence>
<evidence type="ECO:0000256" key="5">
    <source>
        <dbReference type="ARBA" id="ARBA00022741"/>
    </source>
</evidence>
<keyword evidence="5" id="KW-0547">Nucleotide-binding</keyword>
<dbReference type="PANTHER" id="PTHR43297">
    <property type="entry name" value="OLIGOPEPTIDE TRANSPORT ATP-BINDING PROTEIN APPD"/>
    <property type="match status" value="1"/>
</dbReference>
<dbReference type="PROSITE" id="PS50893">
    <property type="entry name" value="ABC_TRANSPORTER_2"/>
    <property type="match status" value="1"/>
</dbReference>
<dbReference type="Proteomes" id="UP000305202">
    <property type="component" value="Unassembled WGS sequence"/>
</dbReference>
<evidence type="ECO:0000256" key="2">
    <source>
        <dbReference type="ARBA" id="ARBA00005417"/>
    </source>
</evidence>
<comment type="subunit">
    <text evidence="10">The complex is composed of two ATP-binding proteins (NikD and NikE), two transmembrane proteins (NikB and NikC) and a solute-binding protein (NikA).</text>
</comment>